<evidence type="ECO:0000313" key="6">
    <source>
        <dbReference type="EMBL" id="RFU25484.1"/>
    </source>
</evidence>
<comment type="caution">
    <text evidence="6">The sequence shown here is derived from an EMBL/GenBank/DDBJ whole genome shotgun (WGS) entry which is preliminary data.</text>
</comment>
<dbReference type="Proteomes" id="UP000258309">
    <property type="component" value="Unassembled WGS sequence"/>
</dbReference>
<proteinExistence type="inferred from homology"/>
<feature type="non-terminal residue" evidence="6">
    <location>
        <position position="209"/>
    </location>
</feature>
<dbReference type="InterPro" id="IPR031107">
    <property type="entry name" value="Small_HSP"/>
</dbReference>
<dbReference type="EMBL" id="NCSJ02000330">
    <property type="protein sequence ID" value="RFU25484.1"/>
    <property type="molecule type" value="Genomic_DNA"/>
</dbReference>
<dbReference type="OrthoDB" id="1431247at2759"/>
<accession>A0A3E2GWD6</accession>
<evidence type="ECO:0000259" key="5">
    <source>
        <dbReference type="PROSITE" id="PS01031"/>
    </source>
</evidence>
<organism evidence="6 7">
    <name type="scientific">Scytalidium lignicola</name>
    <name type="common">Hyphomycete</name>
    <dbReference type="NCBI Taxonomy" id="5539"/>
    <lineage>
        <taxon>Eukaryota</taxon>
        <taxon>Fungi</taxon>
        <taxon>Dikarya</taxon>
        <taxon>Ascomycota</taxon>
        <taxon>Pezizomycotina</taxon>
        <taxon>Leotiomycetes</taxon>
        <taxon>Leotiomycetes incertae sedis</taxon>
        <taxon>Scytalidium</taxon>
    </lineage>
</organism>
<evidence type="ECO:0000256" key="4">
    <source>
        <dbReference type="SAM" id="MobiDB-lite"/>
    </source>
</evidence>
<feature type="region of interest" description="Disordered" evidence="4">
    <location>
        <begin position="110"/>
        <end position="158"/>
    </location>
</feature>
<reference evidence="6 7" key="1">
    <citation type="submission" date="2018-05" db="EMBL/GenBank/DDBJ databases">
        <title>Draft genome sequence of Scytalidium lignicola DSM 105466, a ubiquitous saprotrophic fungus.</title>
        <authorList>
            <person name="Buettner E."/>
            <person name="Gebauer A.M."/>
            <person name="Hofrichter M."/>
            <person name="Liers C."/>
            <person name="Kellner H."/>
        </authorList>
    </citation>
    <scope>NUCLEOTIDE SEQUENCE [LARGE SCALE GENOMIC DNA]</scope>
    <source>
        <strain evidence="6 7">DSM 105466</strain>
    </source>
</reference>
<keyword evidence="1" id="KW-0346">Stress response</keyword>
<evidence type="ECO:0000313" key="7">
    <source>
        <dbReference type="Proteomes" id="UP000258309"/>
    </source>
</evidence>
<dbReference type="SUPFAM" id="SSF49764">
    <property type="entry name" value="HSP20-like chaperones"/>
    <property type="match status" value="1"/>
</dbReference>
<protein>
    <recommendedName>
        <fullName evidence="5">SHSP domain-containing protein</fullName>
    </recommendedName>
</protein>
<gene>
    <name evidence="6" type="ORF">B7463_g10860</name>
</gene>
<comment type="similarity">
    <text evidence="2 3">Belongs to the small heat shock protein (HSP20) family.</text>
</comment>
<dbReference type="InterPro" id="IPR008978">
    <property type="entry name" value="HSP20-like_chaperone"/>
</dbReference>
<sequence length="209" mass="23587">MSLFPRSFIDVDTSASSFHPLFRLLDDFDNYNRTGGHGHRHRGHQKLITPKFDVKEVENSYELHGELPGIDQKDVSIEFTDENTLTIRGRSERSYTAGTPPQGFIEGDAQEQKQIESHKEHQPTAEDDPDEPATPDTNASELAKEELKKPEEPQAKYWVSERSVGEFARSFSFPGRVDHDAVTASMKNGILSIVVPKAKKHETRKITIS</sequence>
<feature type="compositionally biased region" description="Basic and acidic residues" evidence="4">
    <location>
        <begin position="142"/>
        <end position="154"/>
    </location>
</feature>
<dbReference type="STRING" id="5539.A0A3E2GWD6"/>
<dbReference type="PROSITE" id="PS01031">
    <property type="entry name" value="SHSP"/>
    <property type="match status" value="1"/>
</dbReference>
<evidence type="ECO:0000256" key="2">
    <source>
        <dbReference type="PROSITE-ProRule" id="PRU00285"/>
    </source>
</evidence>
<evidence type="ECO:0000256" key="3">
    <source>
        <dbReference type="RuleBase" id="RU003616"/>
    </source>
</evidence>
<feature type="domain" description="SHSP" evidence="5">
    <location>
        <begin position="43"/>
        <end position="209"/>
    </location>
</feature>
<dbReference type="CDD" id="cd06464">
    <property type="entry name" value="ACD_sHsps-like"/>
    <property type="match status" value="1"/>
</dbReference>
<dbReference type="Pfam" id="PF00011">
    <property type="entry name" value="HSP20"/>
    <property type="match status" value="1"/>
</dbReference>
<dbReference type="OMA" id="SHHAKVE"/>
<evidence type="ECO:0000256" key="1">
    <source>
        <dbReference type="ARBA" id="ARBA00023016"/>
    </source>
</evidence>
<dbReference type="Gene3D" id="2.60.40.790">
    <property type="match status" value="1"/>
</dbReference>
<dbReference type="InterPro" id="IPR002068">
    <property type="entry name" value="A-crystallin/Hsp20_dom"/>
</dbReference>
<name>A0A3E2GWD6_SCYLI</name>
<keyword evidence="7" id="KW-1185">Reference proteome</keyword>
<dbReference type="AlphaFoldDB" id="A0A3E2GWD6"/>
<feature type="non-terminal residue" evidence="6">
    <location>
        <position position="1"/>
    </location>
</feature>
<dbReference type="PANTHER" id="PTHR11527">
    <property type="entry name" value="HEAT-SHOCK PROTEIN 20 FAMILY MEMBER"/>
    <property type="match status" value="1"/>
</dbReference>
<feature type="compositionally biased region" description="Basic and acidic residues" evidence="4">
    <location>
        <begin position="110"/>
        <end position="124"/>
    </location>
</feature>